<evidence type="ECO:0000256" key="1">
    <source>
        <dbReference type="ARBA" id="ARBA00004141"/>
    </source>
</evidence>
<accession>A0A915C8S6</accession>
<dbReference type="GO" id="GO:0005261">
    <property type="term" value="F:monoatomic cation channel activity"/>
    <property type="evidence" value="ECO:0007669"/>
    <property type="project" value="TreeGrafter"/>
</dbReference>
<evidence type="ECO:0000256" key="2">
    <source>
        <dbReference type="ARBA" id="ARBA00022692"/>
    </source>
</evidence>
<evidence type="ECO:0000313" key="7">
    <source>
        <dbReference type="Proteomes" id="UP000887569"/>
    </source>
</evidence>
<dbReference type="Pfam" id="PF25508">
    <property type="entry name" value="TRPM2"/>
    <property type="match status" value="1"/>
</dbReference>
<dbReference type="GO" id="GO:0030001">
    <property type="term" value="P:metal ion transport"/>
    <property type="evidence" value="ECO:0007669"/>
    <property type="project" value="TreeGrafter"/>
</dbReference>
<evidence type="ECO:0000256" key="3">
    <source>
        <dbReference type="ARBA" id="ARBA00022989"/>
    </source>
</evidence>
<proteinExistence type="predicted"/>
<dbReference type="PANTHER" id="PTHR13800">
    <property type="entry name" value="TRANSIENT RECEPTOR POTENTIAL CATION CHANNEL, SUBFAMILY M, MEMBER 6"/>
    <property type="match status" value="1"/>
</dbReference>
<feature type="transmembrane region" description="Helical" evidence="5">
    <location>
        <begin position="868"/>
        <end position="890"/>
    </location>
</feature>
<dbReference type="WBParaSite" id="PgR098_g017_t01">
    <property type="protein sequence ID" value="PgR098_g017_t01"/>
    <property type="gene ID" value="PgR098_g017"/>
</dbReference>
<dbReference type="Proteomes" id="UP000887569">
    <property type="component" value="Unplaced"/>
</dbReference>
<keyword evidence="2 5" id="KW-0812">Transmembrane</keyword>
<organism evidence="7 9">
    <name type="scientific">Parascaris univalens</name>
    <name type="common">Nematode worm</name>
    <dbReference type="NCBI Taxonomy" id="6257"/>
    <lineage>
        <taxon>Eukaryota</taxon>
        <taxon>Metazoa</taxon>
        <taxon>Ecdysozoa</taxon>
        <taxon>Nematoda</taxon>
        <taxon>Chromadorea</taxon>
        <taxon>Rhabditida</taxon>
        <taxon>Spirurina</taxon>
        <taxon>Ascaridomorpha</taxon>
        <taxon>Ascaridoidea</taxon>
        <taxon>Ascarididae</taxon>
        <taxon>Parascaris</taxon>
    </lineage>
</organism>
<evidence type="ECO:0000259" key="6">
    <source>
        <dbReference type="Pfam" id="PF25508"/>
    </source>
</evidence>
<evidence type="ECO:0000313" key="9">
    <source>
        <dbReference type="WBParaSite" id="PgR098_g017_t02"/>
    </source>
</evidence>
<name>A0A915C8S6_PARUN</name>
<dbReference type="InterPro" id="IPR057366">
    <property type="entry name" value="TRPM-like"/>
</dbReference>
<keyword evidence="7" id="KW-1185">Reference proteome</keyword>
<feature type="transmembrane region" description="Helical" evidence="5">
    <location>
        <begin position="911"/>
        <end position="934"/>
    </location>
</feature>
<keyword evidence="4 5" id="KW-0472">Membrane</keyword>
<dbReference type="InterPro" id="IPR050927">
    <property type="entry name" value="TRPM"/>
</dbReference>
<dbReference type="WBParaSite" id="PgR098_g017_t02">
    <property type="protein sequence ID" value="PgR098_g017_t02"/>
    <property type="gene ID" value="PgR098_g017"/>
</dbReference>
<sequence length="1440" mass="161336">MDHESRRANAVFSETVNIVVEPEWNDEAKNSVQMCPALLLASQKAIPNAVKYVYSRLAAYASHIDEGMPDIILSLISTGNSFDLQRRQRIEKSLSRLVAECNVWLVTSGEACDPLARITSDLLRNILPARESKAETLVFAINNVNAVANDVNVCTRMADVRYNTLCLLWMNAEASPADLALFRAITAIRLSTPPPSLLIGVPDGSGSTAASSQTVLLPPPSIEQHPISVAFFCGGDLSSLLELRTYIQSGVPVLVLQDSSELCAILSSSWLLYRSSAFEYDKWIEWLDAELSSVAQSGHLVTADLIEDAKENIAASMAAASGDATLLAFVSTDQLEALCERVLHLCMQSALDAIDVHRVLQLSVRLGEPSIVRSLDLAHLCTKQDAAQLYEDALLSDGRIAVLAALLDQSVPLIVTLDLLKKMLNTCSDQYFFNNVIVCQCLGHRCAPSDIDIHIIKELNKLLRWLSGGIDDLLPPHYFETPTPDEACSFDILAVWAVLLNRSELVKCLCAYSQKTLPLALALARVCRALAEQSRSWFFYENGFRNMSRWLSDHCVSVLESAHVESPQKTYRSLCVPLESFSGLTLTELALQSNNKQFVAHRCCQRWIHRLLYSNLQVTSSRGVPFVPEWLKIVLSSLLLAPIWCWMRLRVPERTSGHLNRRVSPTVALLQNGRAHSKTRAHSTYSVVSAKSSPRDEGLVLLRDERTTGESSATPQSGVVSMSPPHHQLETIQLEDTPDSTTMLPRKKKHSHCKRSSVSIAMFYSTPIVKFWLSLVFRLAHLLIFAYSITLPGCGSLTLDALIWVWTFIILLESIWVFSNRLLRSPLRQLRWRLVDISAISIQLFLVLSLKLFGQITPVDFIPLRSAYAARVTSAFFLLYLCYSTLFHYIPLSKTFGPLMVRVKLMVTRDFVNFLLLVALIIGSSAVAVQAILYPDHASGLSILSKSLSWAWLSLFTTDLSGLRETDSCKKSFLGEPTDRCTAVGGYANYECASQSWAGYLAVVEYLVVLKLICWPILFAFFSKTAREVDEEADRIWKYQLFSLVEDFRLRPVLPPPFTPVYFLGISCCRATKCFSTFFRGSYSCGSDHPDVISSSSCHSICKASIARFGNVYRNPSVPLTQTAFAHFKSKSREIWSRSRSRTLDSELERCVHSLKQLKEHMRLMIVATNFSAATAKDRLHPWCGSSSIVAYNPEKHINKLSVQTRYMPWNVLISDYCPPFYCKPVEEFDPELQKHVDCFTAQNANDLRRQWRQRQQADLLSAFSVSRLVVSSAGLPLNPSGRKGVAGRGDHFKFGPNYRGVYVILHGKGVDDRKILLENKALPKRWRFEYGHRDEALEAILRILLHNDSDITILFNQCQLGVGESDSGVAHVLRRHHDDARDTDNSWTEIDVWAVHLGTRLLDRHCSVDSFSWNLEKSCALSAEEREFVSASLNLLIIS</sequence>
<keyword evidence="3 5" id="KW-1133">Transmembrane helix</keyword>
<dbReference type="PANTHER" id="PTHR13800:SF41">
    <property type="entry name" value="PROTEIN CED-11"/>
    <property type="match status" value="1"/>
</dbReference>
<dbReference type="Pfam" id="PF25969">
    <property type="entry name" value="NUDT9_N"/>
    <property type="match status" value="1"/>
</dbReference>
<dbReference type="GO" id="GO:0005886">
    <property type="term" value="C:plasma membrane"/>
    <property type="evidence" value="ECO:0007669"/>
    <property type="project" value="TreeGrafter"/>
</dbReference>
<feature type="domain" description="TRPM-like" evidence="6">
    <location>
        <begin position="493"/>
        <end position="601"/>
    </location>
</feature>
<feature type="transmembrane region" description="Helical" evidence="5">
    <location>
        <begin position="801"/>
        <end position="818"/>
    </location>
</feature>
<comment type="subcellular location">
    <subcellularLocation>
        <location evidence="1">Membrane</location>
        <topology evidence="1">Multi-pass membrane protein</topology>
    </subcellularLocation>
</comment>
<evidence type="ECO:0000256" key="5">
    <source>
        <dbReference type="SAM" id="Phobius"/>
    </source>
</evidence>
<feature type="transmembrane region" description="Helical" evidence="5">
    <location>
        <begin position="830"/>
        <end position="848"/>
    </location>
</feature>
<evidence type="ECO:0000256" key="4">
    <source>
        <dbReference type="ARBA" id="ARBA00023136"/>
    </source>
</evidence>
<reference evidence="8 9" key="1">
    <citation type="submission" date="2022-11" db="UniProtKB">
        <authorList>
            <consortium name="WormBaseParasite"/>
        </authorList>
    </citation>
    <scope>IDENTIFICATION</scope>
</reference>
<evidence type="ECO:0000313" key="8">
    <source>
        <dbReference type="WBParaSite" id="PgR098_g017_t01"/>
    </source>
</evidence>
<protein>
    <submittedName>
        <fullName evidence="8 9">Protein ced-11</fullName>
    </submittedName>
</protein>